<name>A0A926QVV4_9ACTN</name>
<keyword evidence="4" id="KW-1185">Reference proteome</keyword>
<accession>A0A926QVV4</accession>
<dbReference type="EMBL" id="JACVQF010000235">
    <property type="protein sequence ID" value="MBD0424522.1"/>
    <property type="molecule type" value="Genomic_DNA"/>
</dbReference>
<evidence type="ECO:0000256" key="1">
    <source>
        <dbReference type="SAM" id="MobiDB-lite"/>
    </source>
</evidence>
<dbReference type="Pfam" id="PF12770">
    <property type="entry name" value="CHAT"/>
    <property type="match status" value="1"/>
</dbReference>
<evidence type="ECO:0000313" key="4">
    <source>
        <dbReference type="Proteomes" id="UP000621210"/>
    </source>
</evidence>
<evidence type="ECO:0000259" key="2">
    <source>
        <dbReference type="Pfam" id="PF12770"/>
    </source>
</evidence>
<gene>
    <name evidence="3" type="ORF">H0H10_36070</name>
</gene>
<reference evidence="3" key="2">
    <citation type="submission" date="2020-09" db="EMBL/GenBank/DDBJ databases">
        <authorList>
            <person name="Luo X."/>
        </authorList>
    </citation>
    <scope>NUCLEOTIDE SEQUENCE</scope>
    <source>
        <strain evidence="3">TRM S81-3</strain>
    </source>
</reference>
<dbReference type="InterPro" id="IPR024983">
    <property type="entry name" value="CHAT_dom"/>
</dbReference>
<sequence>MGAWPPAGQSQPGQHPPGHQWPSGRRRSADALDALCDWAGRAVMGPLLHTLPRGLGEAASLVLVPVGPLGMVPWHAARLPGAAPEGPYSTHGAPQAPHRSYGSHGSRGASYRTDAPHGTRSPRAPRYACQEARISYIPSARLLCEVAARPAPPATGPGPSGGRPALVVGDPTGDLRNAAAEARAIRGAFCPDAPLLDERTGTPEAVLRWLRRQRGGLLHLACHGRVEHGERHTAHLALAGGRLTAEELAEDGGRFPGPELVVLAACSTNVSGRGYDEAYSLATAFLVAGARSVLGSLWPVPDEATSLLMYMAHHYLHTEGLRPGAALRRAQLWMLDERRVTPPQMPAGLAERARYIDRDDLAGWAGFTHLGW</sequence>
<proteinExistence type="predicted"/>
<dbReference type="Proteomes" id="UP000621210">
    <property type="component" value="Unassembled WGS sequence"/>
</dbReference>
<feature type="region of interest" description="Disordered" evidence="1">
    <location>
        <begin position="84"/>
        <end position="125"/>
    </location>
</feature>
<feature type="domain" description="CHAT" evidence="2">
    <location>
        <begin position="122"/>
        <end position="371"/>
    </location>
</feature>
<feature type="compositionally biased region" description="Low complexity" evidence="1">
    <location>
        <begin position="1"/>
        <end position="23"/>
    </location>
</feature>
<reference evidence="3" key="1">
    <citation type="submission" date="2020-09" db="EMBL/GenBank/DDBJ databases">
        <title>Streptomyces grisecoloratus sp. nov., isolated from cotton soil.</title>
        <authorList>
            <person name="Xing L."/>
        </authorList>
    </citation>
    <scope>NUCLEOTIDE SEQUENCE</scope>
    <source>
        <strain evidence="3">TRM S81-3</strain>
    </source>
</reference>
<feature type="region of interest" description="Disordered" evidence="1">
    <location>
        <begin position="1"/>
        <end position="27"/>
    </location>
</feature>
<protein>
    <submittedName>
        <fullName evidence="3">CHAT domain-containing protein</fullName>
    </submittedName>
</protein>
<evidence type="ECO:0000313" key="3">
    <source>
        <dbReference type="EMBL" id="MBD0424522.1"/>
    </source>
</evidence>
<dbReference type="AlphaFoldDB" id="A0A926QVV4"/>
<organism evidence="3 4">
    <name type="scientific">Streptomyces griseicoloratus</name>
    <dbReference type="NCBI Taxonomy" id="2752516"/>
    <lineage>
        <taxon>Bacteria</taxon>
        <taxon>Bacillati</taxon>
        <taxon>Actinomycetota</taxon>
        <taxon>Actinomycetes</taxon>
        <taxon>Kitasatosporales</taxon>
        <taxon>Streptomycetaceae</taxon>
        <taxon>Streptomyces</taxon>
    </lineage>
</organism>
<comment type="caution">
    <text evidence="3">The sequence shown here is derived from an EMBL/GenBank/DDBJ whole genome shotgun (WGS) entry which is preliminary data.</text>
</comment>